<evidence type="ECO:0000313" key="2">
    <source>
        <dbReference type="Proteomes" id="UP000053105"/>
    </source>
</evidence>
<gene>
    <name evidence="1" type="ORF">WN51_04836</name>
</gene>
<organism evidence="1 2">
    <name type="scientific">Melipona quadrifasciata</name>
    <dbReference type="NCBI Taxonomy" id="166423"/>
    <lineage>
        <taxon>Eukaryota</taxon>
        <taxon>Metazoa</taxon>
        <taxon>Ecdysozoa</taxon>
        <taxon>Arthropoda</taxon>
        <taxon>Hexapoda</taxon>
        <taxon>Insecta</taxon>
        <taxon>Pterygota</taxon>
        <taxon>Neoptera</taxon>
        <taxon>Endopterygota</taxon>
        <taxon>Hymenoptera</taxon>
        <taxon>Apocrita</taxon>
        <taxon>Aculeata</taxon>
        <taxon>Apoidea</taxon>
        <taxon>Anthophila</taxon>
        <taxon>Apidae</taxon>
        <taxon>Melipona</taxon>
    </lineage>
</organism>
<name>A0A0M8ZVG1_9HYME</name>
<keyword evidence="2" id="KW-1185">Reference proteome</keyword>
<accession>A0A0M8ZVG1</accession>
<evidence type="ECO:0000313" key="1">
    <source>
        <dbReference type="EMBL" id="KOX70433.1"/>
    </source>
</evidence>
<sequence length="122" mass="13667">MDLREFCASLVEIINALGPGDPSNSSSCYLCRIRLFRVTTVRGRIPSKVVSSKQLETGQSARICSTRYRPSEKYPDGRYPESGVCVLKNTREDQREGAERLQNPSGKSLIEMYLPMLSHKGP</sequence>
<dbReference type="AlphaFoldDB" id="A0A0M8ZVG1"/>
<protein>
    <submittedName>
        <fullName evidence="1">Uncharacterized protein</fullName>
    </submittedName>
</protein>
<dbReference type="EMBL" id="KQ435863">
    <property type="protein sequence ID" value="KOX70433.1"/>
    <property type="molecule type" value="Genomic_DNA"/>
</dbReference>
<reference evidence="1 2" key="1">
    <citation type="submission" date="2015-07" db="EMBL/GenBank/DDBJ databases">
        <title>The genome of Melipona quadrifasciata.</title>
        <authorList>
            <person name="Pan H."/>
            <person name="Kapheim K."/>
        </authorList>
    </citation>
    <scope>NUCLEOTIDE SEQUENCE [LARGE SCALE GENOMIC DNA]</scope>
    <source>
        <strain evidence="1">0111107301</strain>
        <tissue evidence="1">Whole body</tissue>
    </source>
</reference>
<proteinExistence type="predicted"/>
<dbReference type="Proteomes" id="UP000053105">
    <property type="component" value="Unassembled WGS sequence"/>
</dbReference>